<protein>
    <submittedName>
        <fullName evidence="1">Uncharacterized protein</fullName>
    </submittedName>
</protein>
<accession>A0A383ABJ2</accession>
<gene>
    <name evidence="1" type="ORF">METZ01_LOCUS457936</name>
</gene>
<name>A0A383ABJ2_9ZZZZ</name>
<evidence type="ECO:0000313" key="1">
    <source>
        <dbReference type="EMBL" id="SVE05082.1"/>
    </source>
</evidence>
<organism evidence="1">
    <name type="scientific">marine metagenome</name>
    <dbReference type="NCBI Taxonomy" id="408172"/>
    <lineage>
        <taxon>unclassified sequences</taxon>
        <taxon>metagenomes</taxon>
        <taxon>ecological metagenomes</taxon>
    </lineage>
</organism>
<reference evidence="1" key="1">
    <citation type="submission" date="2018-05" db="EMBL/GenBank/DDBJ databases">
        <authorList>
            <person name="Lanie J.A."/>
            <person name="Ng W.-L."/>
            <person name="Kazmierczak K.M."/>
            <person name="Andrzejewski T.M."/>
            <person name="Davidsen T.M."/>
            <person name="Wayne K.J."/>
            <person name="Tettelin H."/>
            <person name="Glass J.I."/>
            <person name="Rusch D."/>
            <person name="Podicherti R."/>
            <person name="Tsui H.-C.T."/>
            <person name="Winkler M.E."/>
        </authorList>
    </citation>
    <scope>NUCLEOTIDE SEQUENCE</scope>
</reference>
<proteinExistence type="predicted"/>
<dbReference type="AlphaFoldDB" id="A0A383ABJ2"/>
<sequence>MKRLLRLKQTSKILGTEQVSMILKPGNKPGYP</sequence>
<dbReference type="EMBL" id="UINC01190768">
    <property type="protein sequence ID" value="SVE05082.1"/>
    <property type="molecule type" value="Genomic_DNA"/>
</dbReference>